<dbReference type="PROSITE" id="PS00676">
    <property type="entry name" value="SIGMA54_INTERACT_2"/>
    <property type="match status" value="1"/>
</dbReference>
<dbReference type="SMART" id="SM00091">
    <property type="entry name" value="PAS"/>
    <property type="match status" value="1"/>
</dbReference>
<feature type="region of interest" description="Disordered" evidence="8">
    <location>
        <begin position="1"/>
        <end position="22"/>
    </location>
</feature>
<dbReference type="InterPro" id="IPR027417">
    <property type="entry name" value="P-loop_NTPase"/>
</dbReference>
<dbReference type="InterPro" id="IPR002197">
    <property type="entry name" value="HTH_Fis"/>
</dbReference>
<dbReference type="InterPro" id="IPR002078">
    <property type="entry name" value="Sigma_54_int"/>
</dbReference>
<dbReference type="CDD" id="cd00130">
    <property type="entry name" value="PAS"/>
    <property type="match status" value="1"/>
</dbReference>
<dbReference type="InterPro" id="IPR025943">
    <property type="entry name" value="Sigma_54_int_dom_ATP-bd_2"/>
</dbReference>
<dbReference type="PROSITE" id="PS00688">
    <property type="entry name" value="SIGMA54_INTERACT_3"/>
    <property type="match status" value="1"/>
</dbReference>
<dbReference type="SUPFAM" id="SSF46689">
    <property type="entry name" value="Homeodomain-like"/>
    <property type="match status" value="1"/>
</dbReference>
<dbReference type="SMART" id="SM00382">
    <property type="entry name" value="AAA"/>
    <property type="match status" value="1"/>
</dbReference>
<dbReference type="Gene3D" id="3.30.450.20">
    <property type="entry name" value="PAS domain"/>
    <property type="match status" value="1"/>
</dbReference>
<dbReference type="Proteomes" id="UP000652760">
    <property type="component" value="Unassembled WGS sequence"/>
</dbReference>
<dbReference type="Pfam" id="PF02954">
    <property type="entry name" value="HTH_8"/>
    <property type="match status" value="1"/>
</dbReference>
<dbReference type="InterPro" id="IPR013656">
    <property type="entry name" value="PAS_4"/>
</dbReference>
<dbReference type="PROSITE" id="PS50045">
    <property type="entry name" value="SIGMA54_INTERACT_4"/>
    <property type="match status" value="1"/>
</dbReference>
<dbReference type="InterPro" id="IPR000014">
    <property type="entry name" value="PAS"/>
</dbReference>
<evidence type="ECO:0000256" key="3">
    <source>
        <dbReference type="ARBA" id="ARBA00023012"/>
    </source>
</evidence>
<evidence type="ECO:0000256" key="7">
    <source>
        <dbReference type="ARBA" id="ARBA00023163"/>
    </source>
</evidence>
<name>A0ABS1FEU8_9PROT</name>
<evidence type="ECO:0000256" key="4">
    <source>
        <dbReference type="ARBA" id="ARBA00023015"/>
    </source>
</evidence>
<dbReference type="Gene3D" id="3.30.450.40">
    <property type="match status" value="1"/>
</dbReference>
<evidence type="ECO:0000256" key="8">
    <source>
        <dbReference type="SAM" id="MobiDB-lite"/>
    </source>
</evidence>
<dbReference type="SUPFAM" id="SSF52540">
    <property type="entry name" value="P-loop containing nucleoside triphosphate hydrolases"/>
    <property type="match status" value="1"/>
</dbReference>
<gene>
    <name evidence="11" type="ORF">JHL17_31570</name>
</gene>
<keyword evidence="1" id="KW-0547">Nucleotide-binding</keyword>
<dbReference type="EMBL" id="JAENHM010000075">
    <property type="protein sequence ID" value="MBK1841946.1"/>
    <property type="molecule type" value="Genomic_DNA"/>
</dbReference>
<dbReference type="PANTHER" id="PTHR32071">
    <property type="entry name" value="TRANSCRIPTIONAL REGULATORY PROTEIN"/>
    <property type="match status" value="1"/>
</dbReference>
<dbReference type="PRINTS" id="PR01590">
    <property type="entry name" value="HTHFIS"/>
</dbReference>
<dbReference type="RefSeq" id="WP_200198627.1">
    <property type="nucleotide sequence ID" value="NZ_JAENHM010000075.1"/>
</dbReference>
<dbReference type="Gene3D" id="1.10.8.60">
    <property type="match status" value="1"/>
</dbReference>
<evidence type="ECO:0000256" key="5">
    <source>
        <dbReference type="ARBA" id="ARBA00023125"/>
    </source>
</evidence>
<organism evidence="11 12">
    <name type="scientific">Azospirillum endophyticum</name>
    <dbReference type="NCBI Taxonomy" id="2800326"/>
    <lineage>
        <taxon>Bacteria</taxon>
        <taxon>Pseudomonadati</taxon>
        <taxon>Pseudomonadota</taxon>
        <taxon>Alphaproteobacteria</taxon>
        <taxon>Rhodospirillales</taxon>
        <taxon>Azospirillaceae</taxon>
        <taxon>Azospirillum</taxon>
    </lineage>
</organism>
<evidence type="ECO:0000313" key="12">
    <source>
        <dbReference type="Proteomes" id="UP000652760"/>
    </source>
</evidence>
<dbReference type="Pfam" id="PF08448">
    <property type="entry name" value="PAS_4"/>
    <property type="match status" value="1"/>
</dbReference>
<dbReference type="InterPro" id="IPR009057">
    <property type="entry name" value="Homeodomain-like_sf"/>
</dbReference>
<dbReference type="InterPro" id="IPR058031">
    <property type="entry name" value="AAA_lid_NorR"/>
</dbReference>
<dbReference type="PANTHER" id="PTHR32071:SF57">
    <property type="entry name" value="C4-DICARBOXYLATE TRANSPORT TRANSCRIPTIONAL REGULATORY PROTEIN DCTD"/>
    <property type="match status" value="1"/>
</dbReference>
<keyword evidence="6" id="KW-0010">Activator</keyword>
<dbReference type="InterPro" id="IPR025944">
    <property type="entry name" value="Sigma_54_int_dom_CS"/>
</dbReference>
<keyword evidence="7" id="KW-0804">Transcription</keyword>
<comment type="caution">
    <text evidence="11">The sequence shown here is derived from an EMBL/GenBank/DDBJ whole genome shotgun (WGS) entry which is preliminary data.</text>
</comment>
<keyword evidence="2" id="KW-0067">ATP-binding</keyword>
<evidence type="ECO:0000256" key="6">
    <source>
        <dbReference type="ARBA" id="ARBA00023159"/>
    </source>
</evidence>
<dbReference type="InterPro" id="IPR003593">
    <property type="entry name" value="AAA+_ATPase"/>
</dbReference>
<feature type="domain" description="Sigma-54 factor interaction" evidence="9">
    <location>
        <begin position="341"/>
        <end position="571"/>
    </location>
</feature>
<dbReference type="InterPro" id="IPR029016">
    <property type="entry name" value="GAF-like_dom_sf"/>
</dbReference>
<feature type="region of interest" description="Disordered" evidence="8">
    <location>
        <begin position="578"/>
        <end position="599"/>
    </location>
</feature>
<evidence type="ECO:0000259" key="9">
    <source>
        <dbReference type="PROSITE" id="PS50045"/>
    </source>
</evidence>
<accession>A0ABS1FEU8</accession>
<keyword evidence="5" id="KW-0238">DNA-binding</keyword>
<feature type="domain" description="PAS" evidence="10">
    <location>
        <begin position="217"/>
        <end position="265"/>
    </location>
</feature>
<evidence type="ECO:0000256" key="2">
    <source>
        <dbReference type="ARBA" id="ARBA00022840"/>
    </source>
</evidence>
<dbReference type="Gene3D" id="3.40.50.300">
    <property type="entry name" value="P-loop containing nucleotide triphosphate hydrolases"/>
    <property type="match status" value="1"/>
</dbReference>
<feature type="compositionally biased region" description="Pro residues" evidence="8">
    <location>
        <begin position="586"/>
        <end position="597"/>
    </location>
</feature>
<evidence type="ECO:0000259" key="10">
    <source>
        <dbReference type="PROSITE" id="PS50112"/>
    </source>
</evidence>
<dbReference type="CDD" id="cd00009">
    <property type="entry name" value="AAA"/>
    <property type="match status" value="1"/>
</dbReference>
<keyword evidence="12" id="KW-1185">Reference proteome</keyword>
<evidence type="ECO:0000313" key="11">
    <source>
        <dbReference type="EMBL" id="MBK1841946.1"/>
    </source>
</evidence>
<dbReference type="Gene3D" id="1.10.10.60">
    <property type="entry name" value="Homeodomain-like"/>
    <property type="match status" value="1"/>
</dbReference>
<dbReference type="Pfam" id="PF25601">
    <property type="entry name" value="AAA_lid_14"/>
    <property type="match status" value="1"/>
</dbReference>
<reference evidence="12" key="1">
    <citation type="submission" date="2021-01" db="EMBL/GenBank/DDBJ databases">
        <title>Genome public.</title>
        <authorList>
            <person name="Liu C."/>
            <person name="Sun Q."/>
        </authorList>
    </citation>
    <scope>NUCLEOTIDE SEQUENCE [LARGE SCALE GENOMIC DNA]</scope>
    <source>
        <strain evidence="12">YIM B02556</strain>
    </source>
</reference>
<dbReference type="SUPFAM" id="SSF55785">
    <property type="entry name" value="PYP-like sensor domain (PAS domain)"/>
    <property type="match status" value="1"/>
</dbReference>
<protein>
    <submittedName>
        <fullName evidence="11">Sigma 54-interacting transcriptional regulator</fullName>
    </submittedName>
</protein>
<sequence length="653" mass="70788">MTARHAFPDTPRDHFLRGEEPPPGCLDEAVLSSWRRLRDQAPEGAAGPVPRGRLSINRLLGSIAATSALILGSIRLILGRDHPVAIVLVDGDLIIHSVTGDRLFVEGLDAAGLGEGRSAAENAVGTNAIDLCLRERRPMVTSDWHHVSADLANTMIAAAPLFGLNTALHGAIALVSDASVGTDTLSGLALLCAESTSAQMGAVETSGNLDRMLVEQRAIIDSISDGLLVVDEDGRVRHMNAPAGRILTLNPEQSVGRRFAELLDFEPVIAPIFRTGIGYYDRELIIDSGRRHLHLVDTAIPIKDIQGKVQSVVNTFREFNRAKRIAQQIAGSPVRYTFDDIIGTSDCLRHAIGDARKAALGTANVLLNGPSGSGKEVFAQAIHAHGDRRDSPFIAVNCAALPRELIESELFGYVAGSFTGAQKDGRPGKFEMASGGTIFLDEITEMPLDLQAKLLRVLQEREVTRIGATRPIPVDVRVIAASNRNLKDAIARREFRDDLYYRLHVVSITIPALKDRRSDIPMLATHFLRKYAAGAGKPVFTISDAALRSMAEYDWPGNVRELENTLERLVVLSDGTEIQRFDPPGDARPPTPLPPTPTALKSLREHERDVIAATLVHVDHNVTKAAEILGIARPTLYSKIRDYGLVLQRTGGG</sequence>
<dbReference type="InterPro" id="IPR035965">
    <property type="entry name" value="PAS-like_dom_sf"/>
</dbReference>
<keyword evidence="4" id="KW-0805">Transcription regulation</keyword>
<dbReference type="Pfam" id="PF00158">
    <property type="entry name" value="Sigma54_activat"/>
    <property type="match status" value="1"/>
</dbReference>
<proteinExistence type="predicted"/>
<feature type="compositionally biased region" description="Basic and acidic residues" evidence="8">
    <location>
        <begin position="1"/>
        <end position="20"/>
    </location>
</feature>
<keyword evidence="3" id="KW-0902">Two-component regulatory system</keyword>
<dbReference type="PROSITE" id="PS50112">
    <property type="entry name" value="PAS"/>
    <property type="match status" value="1"/>
</dbReference>
<evidence type="ECO:0000256" key="1">
    <source>
        <dbReference type="ARBA" id="ARBA00022741"/>
    </source>
</evidence>